<reference evidence="1 2" key="1">
    <citation type="submission" date="2018-06" db="EMBL/GenBank/DDBJ databases">
        <title>Mucibacter soli gen. nov., sp. nov., a new member of the family Chitinophagaceae producing mucin.</title>
        <authorList>
            <person name="Kim M.-K."/>
            <person name="Park S."/>
            <person name="Kim T.-S."/>
            <person name="Joung Y."/>
            <person name="Han J.-H."/>
            <person name="Kim S.B."/>
        </authorList>
    </citation>
    <scope>NUCLEOTIDE SEQUENCE [LARGE SCALE GENOMIC DNA]</scope>
    <source>
        <strain evidence="1 2">R1-15</strain>
    </source>
</reference>
<keyword evidence="2" id="KW-1185">Reference proteome</keyword>
<proteinExistence type="predicted"/>
<protein>
    <submittedName>
        <fullName evidence="1">Uncharacterized protein</fullName>
    </submittedName>
</protein>
<sequence>MSYDLMVFSAAAAPRDRQFFMKWYEQKMEADTESACYERDAAAPELVAWMKAMTEVFPVGEPLAISDKTENRVASYWMDTDLICISFPWNFAEDAYFFTRKFAEKYKVGFFDVSADEGDIIFPARTLIVE</sequence>
<comment type="caution">
    <text evidence="1">The sequence shown here is derived from an EMBL/GenBank/DDBJ whole genome shotgun (WGS) entry which is preliminary data.</text>
</comment>
<accession>A0A2W2ACA7</accession>
<gene>
    <name evidence="1" type="ORF">DN068_18310</name>
</gene>
<dbReference type="EMBL" id="QKTW01000025">
    <property type="protein sequence ID" value="PZF71252.1"/>
    <property type="molecule type" value="Genomic_DNA"/>
</dbReference>
<dbReference type="AlphaFoldDB" id="A0A2W2ACA7"/>
<name>A0A2W2ACA7_9BACT</name>
<dbReference type="OrthoDB" id="882812at2"/>
<dbReference type="RefSeq" id="WP_111000397.1">
    <property type="nucleotide sequence ID" value="NZ_QKTW01000025.1"/>
</dbReference>
<evidence type="ECO:0000313" key="2">
    <source>
        <dbReference type="Proteomes" id="UP000248745"/>
    </source>
</evidence>
<evidence type="ECO:0000313" key="1">
    <source>
        <dbReference type="EMBL" id="PZF71252.1"/>
    </source>
</evidence>
<dbReference type="Proteomes" id="UP000248745">
    <property type="component" value="Unassembled WGS sequence"/>
</dbReference>
<organism evidence="1 2">
    <name type="scientific">Taibaiella soli</name>
    <dbReference type="NCBI Taxonomy" id="1649169"/>
    <lineage>
        <taxon>Bacteria</taxon>
        <taxon>Pseudomonadati</taxon>
        <taxon>Bacteroidota</taxon>
        <taxon>Chitinophagia</taxon>
        <taxon>Chitinophagales</taxon>
        <taxon>Chitinophagaceae</taxon>
        <taxon>Taibaiella</taxon>
    </lineage>
</organism>